<feature type="region of interest" description="Disordered" evidence="1">
    <location>
        <begin position="28"/>
        <end position="48"/>
    </location>
</feature>
<keyword evidence="3" id="KW-1185">Reference proteome</keyword>
<protein>
    <submittedName>
        <fullName evidence="2">Uncharacterized protein</fullName>
    </submittedName>
</protein>
<accession>A0A484B2T9</accession>
<evidence type="ECO:0000313" key="3">
    <source>
        <dbReference type="Proteomes" id="UP000295192"/>
    </source>
</evidence>
<evidence type="ECO:0000256" key="1">
    <source>
        <dbReference type="SAM" id="MobiDB-lite"/>
    </source>
</evidence>
<name>A0A484B2T9_DRONA</name>
<proteinExistence type="predicted"/>
<feature type="compositionally biased region" description="Polar residues" evidence="1">
    <location>
        <begin position="31"/>
        <end position="48"/>
    </location>
</feature>
<evidence type="ECO:0000313" key="2">
    <source>
        <dbReference type="EMBL" id="TDG42380.1"/>
    </source>
</evidence>
<sequence length="68" mass="7657">MHFIMHIGESEMPNDVQTNFTAVNSFDKRSATQPLPTPANSQLNGPLQHSYATLAQCQSEQQQQQQQQ</sequence>
<dbReference type="EMBL" id="LSRL02000239">
    <property type="protein sequence ID" value="TDG42380.1"/>
    <property type="molecule type" value="Genomic_DNA"/>
</dbReference>
<organism evidence="2 3">
    <name type="scientific">Drosophila navojoa</name>
    <name type="common">Fruit fly</name>
    <dbReference type="NCBI Taxonomy" id="7232"/>
    <lineage>
        <taxon>Eukaryota</taxon>
        <taxon>Metazoa</taxon>
        <taxon>Ecdysozoa</taxon>
        <taxon>Arthropoda</taxon>
        <taxon>Hexapoda</taxon>
        <taxon>Insecta</taxon>
        <taxon>Pterygota</taxon>
        <taxon>Neoptera</taxon>
        <taxon>Endopterygota</taxon>
        <taxon>Diptera</taxon>
        <taxon>Brachycera</taxon>
        <taxon>Muscomorpha</taxon>
        <taxon>Ephydroidea</taxon>
        <taxon>Drosophilidae</taxon>
        <taxon>Drosophila</taxon>
    </lineage>
</organism>
<comment type="caution">
    <text evidence="2">The sequence shown here is derived from an EMBL/GenBank/DDBJ whole genome shotgun (WGS) entry which is preliminary data.</text>
</comment>
<gene>
    <name evidence="2" type="ORF">AWZ03_011197</name>
</gene>
<dbReference type="Proteomes" id="UP000295192">
    <property type="component" value="Unassembled WGS sequence"/>
</dbReference>
<reference evidence="2 3" key="1">
    <citation type="journal article" date="2019" name="J. Hered.">
        <title>An Improved Genome Assembly for Drosophila navojoa, the Basal Species in the mojavensis Cluster.</title>
        <authorList>
            <person name="Vanderlinde T."/>
            <person name="Dupim E.G."/>
            <person name="Nazario-Yepiz N.O."/>
            <person name="Carvalho A.B."/>
        </authorList>
    </citation>
    <scope>NUCLEOTIDE SEQUENCE [LARGE SCALE GENOMIC DNA]</scope>
    <source>
        <strain evidence="2">Navoj_Jal97</strain>
        <tissue evidence="2">Whole organism</tissue>
    </source>
</reference>
<dbReference type="AlphaFoldDB" id="A0A484B2T9"/>